<comment type="caution">
    <text evidence="3">The sequence shown here is derived from an EMBL/GenBank/DDBJ whole genome shotgun (WGS) entry which is preliminary data.</text>
</comment>
<evidence type="ECO:0000313" key="4">
    <source>
        <dbReference type="Proteomes" id="UP001424741"/>
    </source>
</evidence>
<evidence type="ECO:0000259" key="2">
    <source>
        <dbReference type="Pfam" id="PF04453"/>
    </source>
</evidence>
<accession>A0ABP9UZI3</accession>
<keyword evidence="4" id="KW-1185">Reference proteome</keyword>
<dbReference type="Gene3D" id="2.60.450.10">
    <property type="entry name" value="Lipopolysaccharide (LPS) transport protein A like domain"/>
    <property type="match status" value="1"/>
</dbReference>
<protein>
    <submittedName>
        <fullName evidence="3">LPS-assembly protein LptD</fullName>
    </submittedName>
</protein>
<organism evidence="3 4">
    <name type="scientific">Rubritalea halochordaticola</name>
    <dbReference type="NCBI Taxonomy" id="714537"/>
    <lineage>
        <taxon>Bacteria</taxon>
        <taxon>Pseudomonadati</taxon>
        <taxon>Verrucomicrobiota</taxon>
        <taxon>Verrucomicrobiia</taxon>
        <taxon>Verrucomicrobiales</taxon>
        <taxon>Rubritaleaceae</taxon>
        <taxon>Rubritalea</taxon>
    </lineage>
</organism>
<dbReference type="PANTHER" id="PTHR30189">
    <property type="entry name" value="LPS-ASSEMBLY PROTEIN"/>
    <property type="match status" value="1"/>
</dbReference>
<evidence type="ECO:0000256" key="1">
    <source>
        <dbReference type="SAM" id="SignalP"/>
    </source>
</evidence>
<dbReference type="RefSeq" id="WP_346188593.1">
    <property type="nucleotide sequence ID" value="NZ_BAABRL010000006.1"/>
</dbReference>
<feature type="domain" description="LptD C-terminal" evidence="2">
    <location>
        <begin position="332"/>
        <end position="708"/>
    </location>
</feature>
<dbReference type="Pfam" id="PF04453">
    <property type="entry name" value="LptD"/>
    <property type="match status" value="1"/>
</dbReference>
<keyword evidence="1" id="KW-0732">Signal</keyword>
<dbReference type="PANTHER" id="PTHR30189:SF1">
    <property type="entry name" value="LPS-ASSEMBLY PROTEIN LPTD"/>
    <property type="match status" value="1"/>
</dbReference>
<proteinExistence type="predicted"/>
<evidence type="ECO:0000313" key="3">
    <source>
        <dbReference type="EMBL" id="GAA5495854.1"/>
    </source>
</evidence>
<feature type="chain" id="PRO_5046927023" evidence="1">
    <location>
        <begin position="20"/>
        <end position="777"/>
    </location>
</feature>
<dbReference type="EMBL" id="BAABRL010000006">
    <property type="protein sequence ID" value="GAA5495854.1"/>
    <property type="molecule type" value="Genomic_DNA"/>
</dbReference>
<sequence length="777" mass="89523">MKCIAASLAVLGLSTFTYAQDLPAENPEQGDLKKGGFGSLELMPKMPENIQILSSKGAEYNAETGMLRYDGNIQVNADNGMQLFANRAILDTKKEKLLLRGNVKIYQGTLLHRGDSAVYDYGKSKLETQGLRTSLDPILLEAGTFKSEEEDGKMVYVGRHAAVTTHDAQDPNYWIRADKVKVYPNERVEFNDMKLYFGDVPVFWLPYLSQPLDADLGYHFIPGARSRWGGFLLNRYGIMLGTDSDLLTGADGEPWLLSQWLVDFRSKRGLGTGVDLFDTRLDDNENLGWLKLYYANDLSPDTTSSGIPRDHVNEDRYRAEFKYRIESDSVADHQLIYDANLTWLSDRYYLEDFEMGQYNTNPEPDNILGVQLRNDRYQLGAFARIRLNDFYQTDTRMPEFYFDQVKHPLFKSPILHEGKTSFGFYREDLADIRRKELRQSLSDPMSTPAEIAEANSLLERRDYARFNTWQEFALPLNPADGITLTPRAGAGYTRYWDAGADDVNLSRTNLYAGVDAAMKFTKRYSNARSEKWGVNELLHVLQPYANLSVLSTDELDSSFPRIERLTPTVRPRPFGVGRFHALDDMNNWSILRLGVRNQLLTKRNQGSHLWLTMDSYVDYFINDPELNREFSNFYNDLYWSPLPWMSLGLETQFPISGEGFTEVSSVVAFMPHRDLEFRVRHRYLSSHPTLLDSNRLDLQAYYRINDDWGLDFYQQWEMDDSTLEEQIYSIHRNFDSWVASLGIMHRDNRRREEFGVLLSFSLRAFPGLNLPVSFSSE</sequence>
<dbReference type="InterPro" id="IPR007543">
    <property type="entry name" value="LptD_C"/>
</dbReference>
<reference evidence="3 4" key="1">
    <citation type="submission" date="2024-02" db="EMBL/GenBank/DDBJ databases">
        <title>Rubritalea halochordaticola NBRC 107102.</title>
        <authorList>
            <person name="Ichikawa N."/>
            <person name="Katano-Makiyama Y."/>
            <person name="Hidaka K."/>
        </authorList>
    </citation>
    <scope>NUCLEOTIDE SEQUENCE [LARGE SCALE GENOMIC DNA]</scope>
    <source>
        <strain evidence="3 4">NBRC 107102</strain>
    </source>
</reference>
<feature type="signal peptide" evidence="1">
    <location>
        <begin position="1"/>
        <end position="19"/>
    </location>
</feature>
<name>A0ABP9UZI3_9BACT</name>
<dbReference type="Proteomes" id="UP001424741">
    <property type="component" value="Unassembled WGS sequence"/>
</dbReference>
<dbReference type="InterPro" id="IPR050218">
    <property type="entry name" value="LptD"/>
</dbReference>
<gene>
    <name evidence="3" type="primary">lptD</name>
    <name evidence="3" type="ORF">Rhal01_02034</name>
</gene>